<proteinExistence type="inferred from homology"/>
<protein>
    <submittedName>
        <fullName evidence="4">Molecular chaperone IbpA, HSP20 family</fullName>
    </submittedName>
</protein>
<dbReference type="PANTHER" id="PTHR11527">
    <property type="entry name" value="HEAT-SHOCK PROTEIN 20 FAMILY MEMBER"/>
    <property type="match status" value="1"/>
</dbReference>
<comment type="similarity">
    <text evidence="1 2">Belongs to the small heat shock protein (HSP20) family.</text>
</comment>
<dbReference type="Proteomes" id="UP000197025">
    <property type="component" value="Unassembled WGS sequence"/>
</dbReference>
<dbReference type="InterPro" id="IPR002068">
    <property type="entry name" value="A-crystallin/Hsp20_dom"/>
</dbReference>
<dbReference type="FunCoup" id="A0A212QHJ5">
    <property type="interactions" value="17"/>
</dbReference>
<dbReference type="EMBL" id="FYEK01000005">
    <property type="protein sequence ID" value="SNB58816.1"/>
    <property type="molecule type" value="Genomic_DNA"/>
</dbReference>
<evidence type="ECO:0000256" key="2">
    <source>
        <dbReference type="RuleBase" id="RU003616"/>
    </source>
</evidence>
<dbReference type="OrthoDB" id="162940at2"/>
<evidence type="ECO:0000259" key="3">
    <source>
        <dbReference type="PROSITE" id="PS01031"/>
    </source>
</evidence>
<feature type="domain" description="SHSP" evidence="3">
    <location>
        <begin position="31"/>
        <end position="144"/>
    </location>
</feature>
<gene>
    <name evidence="4" type="ORF">SAMN02746019_00024380</name>
</gene>
<dbReference type="PROSITE" id="PS01031">
    <property type="entry name" value="SHSP"/>
    <property type="match status" value="1"/>
</dbReference>
<dbReference type="AlphaFoldDB" id="A0A212QHJ5"/>
<evidence type="ECO:0000313" key="4">
    <source>
        <dbReference type="EMBL" id="SNB58816.1"/>
    </source>
</evidence>
<dbReference type="Pfam" id="PF00011">
    <property type="entry name" value="HSP20"/>
    <property type="match status" value="1"/>
</dbReference>
<dbReference type="InParanoid" id="A0A212QHJ5"/>
<dbReference type="InterPro" id="IPR008978">
    <property type="entry name" value="HSP20-like_chaperone"/>
</dbReference>
<dbReference type="InterPro" id="IPR031107">
    <property type="entry name" value="Small_HSP"/>
</dbReference>
<sequence length="150" mass="17614">MDEFERAFERFESQMERLLQDILTRQRWLLRHGNAWRPPTDVYETDEAVVVRVEIAGLRPEDVMVALHDRWLVISGYRHDPTPKVAYHQLEIHYGEFHVEIYLPWALDADAAQAVYRDGFLIVTLPKKPPLTITVRTPRRLPVTKTEANP</sequence>
<keyword evidence="5" id="KW-1185">Reference proteome</keyword>
<accession>A0A212QHJ5</accession>
<dbReference type="RefSeq" id="WP_088570224.1">
    <property type="nucleotide sequence ID" value="NZ_FYEK01000005.1"/>
</dbReference>
<dbReference type="SUPFAM" id="SSF49764">
    <property type="entry name" value="HSP20-like chaperones"/>
    <property type="match status" value="1"/>
</dbReference>
<reference evidence="5" key="1">
    <citation type="submission" date="2017-06" db="EMBL/GenBank/DDBJ databases">
        <authorList>
            <person name="Varghese N."/>
            <person name="Submissions S."/>
        </authorList>
    </citation>
    <scope>NUCLEOTIDE SEQUENCE [LARGE SCALE GENOMIC DNA]</scope>
    <source>
        <strain evidence="5">JAD2</strain>
    </source>
</reference>
<dbReference type="CDD" id="cd06464">
    <property type="entry name" value="ACD_sHsps-like"/>
    <property type="match status" value="1"/>
</dbReference>
<dbReference type="Gene3D" id="2.60.40.790">
    <property type="match status" value="1"/>
</dbReference>
<evidence type="ECO:0000313" key="5">
    <source>
        <dbReference type="Proteomes" id="UP000197025"/>
    </source>
</evidence>
<organism evidence="4 5">
    <name type="scientific">Thermoflexus hugenholtzii JAD2</name>
    <dbReference type="NCBI Taxonomy" id="877466"/>
    <lineage>
        <taxon>Bacteria</taxon>
        <taxon>Bacillati</taxon>
        <taxon>Chloroflexota</taxon>
        <taxon>Thermoflexia</taxon>
        <taxon>Thermoflexales</taxon>
        <taxon>Thermoflexaceae</taxon>
        <taxon>Thermoflexus</taxon>
    </lineage>
</organism>
<name>A0A212QHJ5_9CHLR</name>
<evidence type="ECO:0000256" key="1">
    <source>
        <dbReference type="PROSITE-ProRule" id="PRU00285"/>
    </source>
</evidence>